<protein>
    <submittedName>
        <fullName evidence="2">DUF1016 domain-containing protein</fullName>
    </submittedName>
</protein>
<evidence type="ECO:0000313" key="2">
    <source>
        <dbReference type="EMBL" id="KAA5541724.1"/>
    </source>
</evidence>
<dbReference type="InterPro" id="IPR041527">
    <property type="entry name" value="YhcG_N"/>
</dbReference>
<evidence type="ECO:0000313" key="3">
    <source>
        <dbReference type="Proteomes" id="UP000323426"/>
    </source>
</evidence>
<name>A0A5M6D2K6_9BACT</name>
<evidence type="ECO:0000259" key="1">
    <source>
        <dbReference type="Pfam" id="PF17761"/>
    </source>
</evidence>
<keyword evidence="3" id="KW-1185">Reference proteome</keyword>
<organism evidence="2 3">
    <name type="scientific">Adhaeribacter rhizoryzae</name>
    <dbReference type="NCBI Taxonomy" id="2607907"/>
    <lineage>
        <taxon>Bacteria</taxon>
        <taxon>Pseudomonadati</taxon>
        <taxon>Bacteroidota</taxon>
        <taxon>Cytophagia</taxon>
        <taxon>Cytophagales</taxon>
        <taxon>Hymenobacteraceae</taxon>
        <taxon>Adhaeribacter</taxon>
    </lineage>
</organism>
<gene>
    <name evidence="2" type="ORF">F0145_20145</name>
</gene>
<proteinExistence type="predicted"/>
<sequence>MLKNLAHAHTQKFGKGFNVCNLNNMRAFFLAFSIWNALRSKLSWTHYRSFAG</sequence>
<comment type="caution">
    <text evidence="2">The sequence shown here is derived from an EMBL/GenBank/DDBJ whole genome shotgun (WGS) entry which is preliminary data.</text>
</comment>
<reference evidence="2 3" key="1">
    <citation type="submission" date="2019-09" db="EMBL/GenBank/DDBJ databases">
        <title>Genome sequence and assembly of Adhaeribacter sp.</title>
        <authorList>
            <person name="Chhetri G."/>
        </authorList>
    </citation>
    <scope>NUCLEOTIDE SEQUENCE [LARGE SCALE GENOMIC DNA]</scope>
    <source>
        <strain evidence="2 3">DK36</strain>
    </source>
</reference>
<accession>A0A5M6D2K6</accession>
<feature type="domain" description="YhcG N-terminal" evidence="1">
    <location>
        <begin position="2"/>
        <end position="49"/>
    </location>
</feature>
<dbReference type="Proteomes" id="UP000323426">
    <property type="component" value="Unassembled WGS sequence"/>
</dbReference>
<dbReference type="Pfam" id="PF17761">
    <property type="entry name" value="DUF1016_N"/>
    <property type="match status" value="1"/>
</dbReference>
<dbReference type="EMBL" id="VWSF01000020">
    <property type="protein sequence ID" value="KAA5541724.1"/>
    <property type="molecule type" value="Genomic_DNA"/>
</dbReference>
<dbReference type="AlphaFoldDB" id="A0A5M6D2K6"/>